<dbReference type="EMBL" id="PRLB01000012">
    <property type="protein sequence ID" value="RAW53345.1"/>
    <property type="molecule type" value="Genomic_DNA"/>
</dbReference>
<gene>
    <name evidence="1" type="ORF">C4N26_11445</name>
</gene>
<protein>
    <submittedName>
        <fullName evidence="1">Uncharacterized protein</fullName>
    </submittedName>
</protein>
<evidence type="ECO:0000313" key="2">
    <source>
        <dbReference type="Proteomes" id="UP000251144"/>
    </source>
</evidence>
<dbReference type="OrthoDB" id="1851489at2"/>
<comment type="caution">
    <text evidence="1">The sequence shown here is derived from an EMBL/GenBank/DDBJ whole genome shotgun (WGS) entry which is preliminary data.</text>
</comment>
<sequence>MIKAIMKIHTTSSSVTFVCGDVAIIGNGEFRASSGKVDGFILYADTLQYENGAKLSRDEQENLKCLYQHFVLNREDFIDWDI</sequence>
<proteinExistence type="predicted"/>
<dbReference type="AlphaFoldDB" id="A0A329TVM2"/>
<evidence type="ECO:0000313" key="1">
    <source>
        <dbReference type="EMBL" id="RAW53345.1"/>
    </source>
</evidence>
<dbReference type="RefSeq" id="WP_006354168.1">
    <property type="nucleotide sequence ID" value="NZ_PRLB01000012.1"/>
</dbReference>
<dbReference type="Proteomes" id="UP000251144">
    <property type="component" value="Unassembled WGS sequence"/>
</dbReference>
<reference evidence="1 2" key="1">
    <citation type="submission" date="2018-02" db="EMBL/GenBank/DDBJ databases">
        <title>Complete genome sequencing of Faecalibacterium prausnitzii strains isolated from the human gut.</title>
        <authorList>
            <person name="Fitzgerald B.C."/>
            <person name="Shkoporov A.N."/>
            <person name="Ross P.R."/>
            <person name="Hill C."/>
        </authorList>
    </citation>
    <scope>NUCLEOTIDE SEQUENCE [LARGE SCALE GENOMIC DNA]</scope>
    <source>
        <strain evidence="1 2">APC942/32-1</strain>
    </source>
</reference>
<name>A0A329TVM2_9FIRM</name>
<accession>A0A329TVM2</accession>
<organism evidence="1 2">
    <name type="scientific">Faecalibacterium prausnitzii</name>
    <dbReference type="NCBI Taxonomy" id="853"/>
    <lineage>
        <taxon>Bacteria</taxon>
        <taxon>Bacillati</taxon>
        <taxon>Bacillota</taxon>
        <taxon>Clostridia</taxon>
        <taxon>Eubacteriales</taxon>
        <taxon>Oscillospiraceae</taxon>
        <taxon>Faecalibacterium</taxon>
    </lineage>
</organism>